<keyword evidence="2 5" id="KW-0645">Protease</keyword>
<dbReference type="OrthoDB" id="3828930at2"/>
<dbReference type="AlphaFoldDB" id="A0A5S4FRY7"/>
<dbReference type="Pfam" id="PF01750">
    <property type="entry name" value="HycI"/>
    <property type="match status" value="1"/>
</dbReference>
<evidence type="ECO:0000313" key="6">
    <source>
        <dbReference type="Proteomes" id="UP000306628"/>
    </source>
</evidence>
<dbReference type="InterPro" id="IPR023430">
    <property type="entry name" value="Pept_HybD-like_dom_sf"/>
</dbReference>
<dbReference type="GO" id="GO:0008047">
    <property type="term" value="F:enzyme activator activity"/>
    <property type="evidence" value="ECO:0007669"/>
    <property type="project" value="InterPro"/>
</dbReference>
<evidence type="ECO:0000313" key="5">
    <source>
        <dbReference type="EMBL" id="TMR23506.1"/>
    </source>
</evidence>
<dbReference type="Gene3D" id="3.40.50.1450">
    <property type="entry name" value="HybD-like"/>
    <property type="match status" value="1"/>
</dbReference>
<keyword evidence="3" id="KW-0064">Aspartyl protease</keyword>
<dbReference type="PRINTS" id="PR00446">
    <property type="entry name" value="HYDRGNUPTAKE"/>
</dbReference>
<dbReference type="NCBIfam" id="TIGR00072">
    <property type="entry name" value="hydrog_prot"/>
    <property type="match status" value="1"/>
</dbReference>
<evidence type="ECO:0000256" key="3">
    <source>
        <dbReference type="ARBA" id="ARBA00022750"/>
    </source>
</evidence>
<dbReference type="PANTHER" id="PTHR30302">
    <property type="entry name" value="HYDROGENASE 1 MATURATION PROTEASE"/>
    <property type="match status" value="1"/>
</dbReference>
<reference evidence="5 6" key="1">
    <citation type="submission" date="2019-05" db="EMBL/GenBank/DDBJ databases">
        <title>Draft genome sequence of Nonomuraea zeae DSM 100528.</title>
        <authorList>
            <person name="Saricaoglu S."/>
            <person name="Isik K."/>
        </authorList>
    </citation>
    <scope>NUCLEOTIDE SEQUENCE [LARGE SCALE GENOMIC DNA]</scope>
    <source>
        <strain evidence="5 6">DSM 100528</strain>
    </source>
</reference>
<dbReference type="EMBL" id="VCKX01000255">
    <property type="protein sequence ID" value="TMR23506.1"/>
    <property type="molecule type" value="Genomic_DNA"/>
</dbReference>
<dbReference type="GO" id="GO:0004190">
    <property type="term" value="F:aspartic-type endopeptidase activity"/>
    <property type="evidence" value="ECO:0007669"/>
    <property type="project" value="UniProtKB-KW"/>
</dbReference>
<keyword evidence="4" id="KW-0378">Hydrolase</keyword>
<accession>A0A5S4FRY7</accession>
<evidence type="ECO:0000256" key="1">
    <source>
        <dbReference type="ARBA" id="ARBA00006814"/>
    </source>
</evidence>
<dbReference type="GO" id="GO:0016485">
    <property type="term" value="P:protein processing"/>
    <property type="evidence" value="ECO:0007669"/>
    <property type="project" value="TreeGrafter"/>
</dbReference>
<sequence length="191" mass="20173">MPGHRFFYSAEEIEPLGEHDGRPAGGRILVAGIGNVFLGDDGFGVEVARHLADQPEIPGVDVVDFGIRGMDLAYALQRDYTAVIFVDAAPRGHAPGTLTVLEPEPPPDDDAPVAGHSMDPVSVLRLAARLGRLPALVRVVCCEPATVDEALFELSEPVRAMVGEAAGLVKALVMDMIAESAGPSSRDRLAQ</sequence>
<evidence type="ECO:0000256" key="4">
    <source>
        <dbReference type="ARBA" id="ARBA00022801"/>
    </source>
</evidence>
<comment type="caution">
    <text evidence="5">The sequence shown here is derived from an EMBL/GenBank/DDBJ whole genome shotgun (WGS) entry which is preliminary data.</text>
</comment>
<evidence type="ECO:0000256" key="2">
    <source>
        <dbReference type="ARBA" id="ARBA00022670"/>
    </source>
</evidence>
<protein>
    <submittedName>
        <fullName evidence="5">Hydrogenase maturation protease</fullName>
    </submittedName>
</protein>
<keyword evidence="6" id="KW-1185">Reference proteome</keyword>
<name>A0A5S4FRY7_9ACTN</name>
<proteinExistence type="inferred from homology"/>
<dbReference type="InterPro" id="IPR000671">
    <property type="entry name" value="Peptidase_A31"/>
</dbReference>
<comment type="similarity">
    <text evidence="1">Belongs to the peptidase A31 family.</text>
</comment>
<organism evidence="5 6">
    <name type="scientific">Nonomuraea zeae</name>
    <dbReference type="NCBI Taxonomy" id="1642303"/>
    <lineage>
        <taxon>Bacteria</taxon>
        <taxon>Bacillati</taxon>
        <taxon>Actinomycetota</taxon>
        <taxon>Actinomycetes</taxon>
        <taxon>Streptosporangiales</taxon>
        <taxon>Streptosporangiaceae</taxon>
        <taxon>Nonomuraea</taxon>
    </lineage>
</organism>
<gene>
    <name evidence="5" type="ORF">ETD85_47855</name>
</gene>
<dbReference type="PANTHER" id="PTHR30302:SF1">
    <property type="entry name" value="HYDROGENASE 2 MATURATION PROTEASE"/>
    <property type="match status" value="1"/>
</dbReference>
<dbReference type="SUPFAM" id="SSF53163">
    <property type="entry name" value="HybD-like"/>
    <property type="match status" value="1"/>
</dbReference>
<dbReference type="Proteomes" id="UP000306628">
    <property type="component" value="Unassembled WGS sequence"/>
</dbReference>